<name>A0A378L8R5_9GAMM</name>
<accession>A0A378L8R5</accession>
<organism evidence="2 4">
    <name type="scientific">Legionella steigerwaltii</name>
    <dbReference type="NCBI Taxonomy" id="460"/>
    <lineage>
        <taxon>Bacteria</taxon>
        <taxon>Pseudomonadati</taxon>
        <taxon>Pseudomonadota</taxon>
        <taxon>Gammaproteobacteria</taxon>
        <taxon>Legionellales</taxon>
        <taxon>Legionellaceae</taxon>
        <taxon>Legionella</taxon>
    </lineage>
</organism>
<evidence type="ECO:0000313" key="3">
    <source>
        <dbReference type="Proteomes" id="UP000054820"/>
    </source>
</evidence>
<reference evidence="2 4" key="2">
    <citation type="submission" date="2018-06" db="EMBL/GenBank/DDBJ databases">
        <authorList>
            <consortium name="Pathogen Informatics"/>
            <person name="Doyle S."/>
        </authorList>
    </citation>
    <scope>NUCLEOTIDE SEQUENCE [LARGE SCALE GENOMIC DNA]</scope>
    <source>
        <strain evidence="2 4">NCTC11991</strain>
    </source>
</reference>
<dbReference type="Proteomes" id="UP000054820">
    <property type="component" value="Unassembled WGS sequence"/>
</dbReference>
<reference evidence="1 3" key="1">
    <citation type="submission" date="2015-11" db="EMBL/GenBank/DDBJ databases">
        <title>Genomic analysis of 38 Legionella species identifies large and diverse effector repertoires.</title>
        <authorList>
            <person name="Burstein D."/>
            <person name="Amaro F."/>
            <person name="Zusman T."/>
            <person name="Lifshitz Z."/>
            <person name="Cohen O."/>
            <person name="Gilbert J.A."/>
            <person name="Pupko T."/>
            <person name="Shuman H.A."/>
            <person name="Segal G."/>
        </authorList>
    </citation>
    <scope>NUCLEOTIDE SEQUENCE [LARGE SCALE GENOMIC DNA]</scope>
    <source>
        <strain evidence="1 3">SC-18-C9</strain>
    </source>
</reference>
<evidence type="ECO:0000313" key="1">
    <source>
        <dbReference type="EMBL" id="KTD76094.1"/>
    </source>
</evidence>
<keyword evidence="3" id="KW-1185">Reference proteome</keyword>
<dbReference type="EMBL" id="LNYZ01000019">
    <property type="protein sequence ID" value="KTD76094.1"/>
    <property type="molecule type" value="Genomic_DNA"/>
</dbReference>
<dbReference type="AlphaFoldDB" id="A0A378L8R5"/>
<dbReference type="Proteomes" id="UP000255110">
    <property type="component" value="Unassembled WGS sequence"/>
</dbReference>
<evidence type="ECO:0000313" key="2">
    <source>
        <dbReference type="EMBL" id="STY22089.1"/>
    </source>
</evidence>
<proteinExistence type="predicted"/>
<evidence type="ECO:0000313" key="4">
    <source>
        <dbReference type="Proteomes" id="UP000255110"/>
    </source>
</evidence>
<sequence>MDLSDEVQMQKRNVLLATLQFFEDLDHQALAKVTAENPKYADATLRSTTLALVSKGVKLVALIEDKKAKMGSFRGFREQLNEGREQANAKAQESVIVDEVVLRAS</sequence>
<protein>
    <submittedName>
        <fullName evidence="2">Uncharacterized protein</fullName>
    </submittedName>
</protein>
<gene>
    <name evidence="1" type="ORF">Lstg_2382</name>
    <name evidence="2" type="ORF">NCTC11991_00667</name>
</gene>
<dbReference type="EMBL" id="UGOY01000001">
    <property type="protein sequence ID" value="STY22089.1"/>
    <property type="molecule type" value="Genomic_DNA"/>
</dbReference>